<comment type="caution">
    <text evidence="4">The sequence shown here is derived from an EMBL/GenBank/DDBJ whole genome shotgun (WGS) entry which is preliminary data.</text>
</comment>
<organism evidence="4 5">
    <name type="scientific">Salix udensis</name>
    <dbReference type="NCBI Taxonomy" id="889485"/>
    <lineage>
        <taxon>Eukaryota</taxon>
        <taxon>Viridiplantae</taxon>
        <taxon>Streptophyta</taxon>
        <taxon>Embryophyta</taxon>
        <taxon>Tracheophyta</taxon>
        <taxon>Spermatophyta</taxon>
        <taxon>Magnoliopsida</taxon>
        <taxon>eudicotyledons</taxon>
        <taxon>Gunneridae</taxon>
        <taxon>Pentapetalae</taxon>
        <taxon>rosids</taxon>
        <taxon>fabids</taxon>
        <taxon>Malpighiales</taxon>
        <taxon>Salicaceae</taxon>
        <taxon>Saliceae</taxon>
        <taxon>Salix</taxon>
    </lineage>
</organism>
<dbReference type="Pfam" id="PF12937">
    <property type="entry name" value="F-box-like"/>
    <property type="match status" value="1"/>
</dbReference>
<feature type="compositionally biased region" description="Low complexity" evidence="2">
    <location>
        <begin position="18"/>
        <end position="29"/>
    </location>
</feature>
<evidence type="ECO:0000313" key="4">
    <source>
        <dbReference type="EMBL" id="KAJ6422935.1"/>
    </source>
</evidence>
<accession>A0AAD6PBG9</accession>
<dbReference type="InterPro" id="IPR004000">
    <property type="entry name" value="Actin"/>
</dbReference>
<protein>
    <recommendedName>
        <fullName evidence="3">F-box domain-containing protein</fullName>
    </recommendedName>
</protein>
<dbReference type="SUPFAM" id="SSF81383">
    <property type="entry name" value="F-box domain"/>
    <property type="match status" value="1"/>
</dbReference>
<dbReference type="Gene3D" id="1.20.1280.50">
    <property type="match status" value="1"/>
</dbReference>
<dbReference type="Pfam" id="PF00022">
    <property type="entry name" value="Actin"/>
    <property type="match status" value="1"/>
</dbReference>
<comment type="similarity">
    <text evidence="1">Belongs to the actin family.</text>
</comment>
<dbReference type="AlphaFoldDB" id="A0AAD6PBG9"/>
<keyword evidence="5" id="KW-1185">Reference proteome</keyword>
<name>A0AAD6PBG9_9ROSI</name>
<dbReference type="PROSITE" id="PS50181">
    <property type="entry name" value="FBOX"/>
    <property type="match status" value="1"/>
</dbReference>
<dbReference type="CDD" id="cd22156">
    <property type="entry name" value="F-box_AtARP8-like"/>
    <property type="match status" value="1"/>
</dbReference>
<proteinExistence type="inferred from homology"/>
<dbReference type="SMART" id="SM00268">
    <property type="entry name" value="ACTIN"/>
    <property type="match status" value="1"/>
</dbReference>
<gene>
    <name evidence="4" type="ORF">OIU84_023967</name>
</gene>
<evidence type="ECO:0000259" key="3">
    <source>
        <dbReference type="PROSITE" id="PS50181"/>
    </source>
</evidence>
<feature type="domain" description="F-box" evidence="3">
    <location>
        <begin position="40"/>
        <end position="86"/>
    </location>
</feature>
<evidence type="ECO:0000256" key="2">
    <source>
        <dbReference type="SAM" id="MobiDB-lite"/>
    </source>
</evidence>
<dbReference type="SMART" id="SM00256">
    <property type="entry name" value="FBOX"/>
    <property type="match status" value="1"/>
</dbReference>
<dbReference type="InterPro" id="IPR043129">
    <property type="entry name" value="ATPase_NBD"/>
</dbReference>
<evidence type="ECO:0000256" key="1">
    <source>
        <dbReference type="RuleBase" id="RU000487"/>
    </source>
</evidence>
<dbReference type="EMBL" id="JAPFFJ010000006">
    <property type="protein sequence ID" value="KAJ6422935.1"/>
    <property type="molecule type" value="Genomic_DNA"/>
</dbReference>
<sequence>MAMLLKKVWESVSNRASSCSTSSIDSVTTPLSHTESSSSLGAFDRLPIDVVLQIVKLVGPKDAARLRVVCKSWRSPVSDNRLWIYFLQNYHDTWDSVFFAETHLRSGFPIQTFSSPTTELSFMRIYGQRVQARGAVIVDGGSGYCKFGWSEYGCPSGRSATFLEFGNIESPMYSRLRHFFVTIYSRMQVKASAHPIVVSLPVCHYDDTESARASRRQLKDTIYAALFDMNVPAVCAINQATLALYAAQRTSGIVVNIGFQVTSVVPILHGEVMRAVGVEVMGVGALKLTGFLREQMQQNNLNFESLYTVRTLKENLCYVAADYEAELYKDTQASFEVPGEGLFTLSKERFKTGEVLFQPRIAGVCAMGLQQAVALCMDHCHAAELAEDDAWFKTIVLSGGTACLPGVAERLEKELQGLLPPSISNGLRVVSPPYGADSVWVGAKLIGNVSYFITKYLNYAKPDMFAALVFSCCAS</sequence>
<reference evidence="4 5" key="1">
    <citation type="journal article" date="2023" name="Int. J. Mol. Sci.">
        <title>De Novo Assembly and Annotation of 11 Diverse Shrub Willow (Salix) Genomes Reveals Novel Gene Organization in Sex-Linked Regions.</title>
        <authorList>
            <person name="Hyden B."/>
            <person name="Feng K."/>
            <person name="Yates T.B."/>
            <person name="Jawdy S."/>
            <person name="Cereghino C."/>
            <person name="Smart L.B."/>
            <person name="Muchero W."/>
        </authorList>
    </citation>
    <scope>NUCLEOTIDE SEQUENCE [LARGE SCALE GENOMIC DNA]</scope>
    <source>
        <tissue evidence="4">Shoot tip</tissue>
    </source>
</reference>
<dbReference type="Proteomes" id="UP001162972">
    <property type="component" value="Chromosome 16"/>
</dbReference>
<feature type="region of interest" description="Disordered" evidence="2">
    <location>
        <begin position="18"/>
        <end position="38"/>
    </location>
</feature>
<dbReference type="InterPro" id="IPR036047">
    <property type="entry name" value="F-box-like_dom_sf"/>
</dbReference>
<dbReference type="Gene3D" id="3.90.640.10">
    <property type="entry name" value="Actin, Chain A, domain 4"/>
    <property type="match status" value="1"/>
</dbReference>
<dbReference type="SUPFAM" id="SSF53067">
    <property type="entry name" value="Actin-like ATPase domain"/>
    <property type="match status" value="2"/>
</dbReference>
<evidence type="ECO:0000313" key="5">
    <source>
        <dbReference type="Proteomes" id="UP001162972"/>
    </source>
</evidence>
<dbReference type="InterPro" id="IPR001810">
    <property type="entry name" value="F-box_dom"/>
</dbReference>
<dbReference type="Gene3D" id="3.30.420.40">
    <property type="match status" value="2"/>
</dbReference>
<dbReference type="PANTHER" id="PTHR11937">
    <property type="entry name" value="ACTIN"/>
    <property type="match status" value="1"/>
</dbReference>